<keyword evidence="3 11" id="KW-0489">Methyltransferase</keyword>
<feature type="binding site" evidence="11">
    <location>
        <begin position="292"/>
        <end position="298"/>
    </location>
    <ligand>
        <name>S-adenosyl-L-methionine</name>
        <dbReference type="ChEBI" id="CHEBI:59789"/>
    </ligand>
</feature>
<organism evidence="14 15">
    <name type="scientific">Limulus polyphemus</name>
    <name type="common">Atlantic horseshoe crab</name>
    <dbReference type="NCBI Taxonomy" id="6850"/>
    <lineage>
        <taxon>Eukaryota</taxon>
        <taxon>Metazoa</taxon>
        <taxon>Ecdysozoa</taxon>
        <taxon>Arthropoda</taxon>
        <taxon>Chelicerata</taxon>
        <taxon>Merostomata</taxon>
        <taxon>Xiphosura</taxon>
        <taxon>Limulidae</taxon>
        <taxon>Limulus</taxon>
    </lineage>
</organism>
<evidence type="ECO:0000256" key="11">
    <source>
        <dbReference type="PROSITE-ProRule" id="PRU01023"/>
    </source>
</evidence>
<feature type="domain" description="SAM-dependent MTase RsmB/NOP-type" evidence="13">
    <location>
        <begin position="190"/>
        <end position="492"/>
    </location>
</feature>
<keyword evidence="7" id="KW-0809">Transit peptide</keyword>
<keyword evidence="5 11" id="KW-0949">S-adenosyl-L-methionine</keyword>
<dbReference type="SUPFAM" id="SSF53335">
    <property type="entry name" value="S-adenosyl-L-methionine-dependent methyltransferases"/>
    <property type="match status" value="1"/>
</dbReference>
<evidence type="ECO:0000256" key="8">
    <source>
        <dbReference type="ARBA" id="ARBA00023128"/>
    </source>
</evidence>
<evidence type="ECO:0000256" key="12">
    <source>
        <dbReference type="SAM" id="MobiDB-lite"/>
    </source>
</evidence>
<evidence type="ECO:0000256" key="6">
    <source>
        <dbReference type="ARBA" id="ARBA00022884"/>
    </source>
</evidence>
<evidence type="ECO:0000256" key="10">
    <source>
        <dbReference type="ARBA" id="ARBA00049302"/>
    </source>
</evidence>
<protein>
    <recommendedName>
        <fullName evidence="9">NOL1/NOP2/Sun domain family member 4</fullName>
    </recommendedName>
</protein>
<keyword evidence="14" id="KW-1185">Reference proteome</keyword>
<evidence type="ECO:0000256" key="2">
    <source>
        <dbReference type="ARBA" id="ARBA00022552"/>
    </source>
</evidence>
<dbReference type="InterPro" id="IPR001678">
    <property type="entry name" value="MeTrfase_RsmB-F_NOP2_dom"/>
</dbReference>
<comment type="catalytic activity">
    <reaction evidence="10">
        <text>a cytidine in rRNA + S-adenosyl-L-methionine = a 5-methylcytidine in rRNA + S-adenosyl-L-homocysteine + H(+)</text>
        <dbReference type="Rhea" id="RHEA:61484"/>
        <dbReference type="Rhea" id="RHEA-COMP:15836"/>
        <dbReference type="Rhea" id="RHEA-COMP:15837"/>
        <dbReference type="ChEBI" id="CHEBI:15378"/>
        <dbReference type="ChEBI" id="CHEBI:57856"/>
        <dbReference type="ChEBI" id="CHEBI:59789"/>
        <dbReference type="ChEBI" id="CHEBI:74483"/>
        <dbReference type="ChEBI" id="CHEBI:82748"/>
    </reaction>
</comment>
<comment type="subcellular location">
    <subcellularLocation>
        <location evidence="1">Mitochondrion</location>
    </subcellularLocation>
</comment>
<dbReference type="RefSeq" id="XP_022238016.1">
    <property type="nucleotide sequence ID" value="XM_022382308.1"/>
</dbReference>
<feature type="binding site" evidence="11">
    <location>
        <position position="364"/>
    </location>
    <ligand>
        <name>S-adenosyl-L-methionine</name>
        <dbReference type="ChEBI" id="CHEBI:59789"/>
    </ligand>
</feature>
<keyword evidence="8" id="KW-0496">Mitochondrion</keyword>
<dbReference type="PANTHER" id="PTHR22808:SF3">
    <property type="entry name" value="5-METHYLCYTOSINE RRNA METHYLTRANSFERASE NSUN4"/>
    <property type="match status" value="1"/>
</dbReference>
<proteinExistence type="inferred from homology"/>
<dbReference type="Proteomes" id="UP000694941">
    <property type="component" value="Unplaced"/>
</dbReference>
<dbReference type="InterPro" id="IPR029063">
    <property type="entry name" value="SAM-dependent_MTases_sf"/>
</dbReference>
<keyword evidence="2" id="KW-0698">rRNA processing</keyword>
<sequence>MSFLRICSVSHVLYRSLNNLKQDKVLQRRFSNKFNLKKKDKHWAKLSNKKWSTDLAIQHFDDFYSSIFGKQWPSIRLALLCPHKYFAVINCFSNQEKTENMLFDLGALHLRDVYSSALDISTQNSVIDKSESHSDTVTVYQKEPPNQTVSGEGENQSDISSDDSEVTGYSSQHNESIDSVRYISPNDLMRLAEQDYMPVTKMRHQEEIVNEKEYFDLYQPQMTESFSVKQEKELNFPEHLSAWFFFRGDLSDFPSPKRDSLGLLGYYLMDGASVLPVLALGIKPGDIVADLCAAPGGKALTALLTLLPDKLICNDISESRINRLMEVFKFYVPSMDSWRKRIVIMKSNACDERHTGCYDKVLVDVPCTNDRLSVNKNDNNIFKPTRLKERIELPHKQTNILCAGLKSLKPGGSLVYSTCSLSPIQNDGVVNMALQNMYETTNSQFCVKDLTDTFRPFHNVFRFSFTCKYGQLVVPFLPQNFGPMYICKIERDE</sequence>
<reference evidence="15" key="1">
    <citation type="submission" date="2025-08" db="UniProtKB">
        <authorList>
            <consortium name="RefSeq"/>
        </authorList>
    </citation>
    <scope>IDENTIFICATION</scope>
    <source>
        <tissue evidence="15">Muscle</tissue>
    </source>
</reference>
<dbReference type="Gene3D" id="3.40.50.150">
    <property type="entry name" value="Vaccinia Virus protein VP39"/>
    <property type="match status" value="1"/>
</dbReference>
<evidence type="ECO:0000313" key="14">
    <source>
        <dbReference type="Proteomes" id="UP000694941"/>
    </source>
</evidence>
<keyword evidence="6 11" id="KW-0694">RNA-binding</keyword>
<evidence type="ECO:0000259" key="13">
    <source>
        <dbReference type="PROSITE" id="PS51686"/>
    </source>
</evidence>
<evidence type="ECO:0000256" key="5">
    <source>
        <dbReference type="ARBA" id="ARBA00022691"/>
    </source>
</evidence>
<dbReference type="PRINTS" id="PR02008">
    <property type="entry name" value="RCMTFAMILY"/>
</dbReference>
<dbReference type="Pfam" id="PF01189">
    <property type="entry name" value="Methyltr_RsmB-F"/>
    <property type="match status" value="1"/>
</dbReference>
<feature type="active site" description="Nucleophile" evidence="11">
    <location>
        <position position="419"/>
    </location>
</feature>
<dbReference type="PROSITE" id="PS51686">
    <property type="entry name" value="SAM_MT_RSMB_NOP"/>
    <property type="match status" value="1"/>
</dbReference>
<comment type="caution">
    <text evidence="11">Lacks conserved residue(s) required for the propagation of feature annotation.</text>
</comment>
<dbReference type="InterPro" id="IPR049560">
    <property type="entry name" value="MeTrfase_RsmB-F_NOP2_cat"/>
</dbReference>
<name>A0ABM1S311_LIMPO</name>
<dbReference type="GeneID" id="106478675"/>
<comment type="similarity">
    <text evidence="11">Belongs to the class I-like SAM-binding methyltransferase superfamily. RsmB/NOP family.</text>
</comment>
<feature type="compositionally biased region" description="Polar residues" evidence="12">
    <location>
        <begin position="135"/>
        <end position="159"/>
    </location>
</feature>
<dbReference type="Gene3D" id="6.20.240.40">
    <property type="match status" value="1"/>
</dbReference>
<evidence type="ECO:0000256" key="1">
    <source>
        <dbReference type="ARBA" id="ARBA00004173"/>
    </source>
</evidence>
<evidence type="ECO:0000313" key="15">
    <source>
        <dbReference type="RefSeq" id="XP_022238016.1"/>
    </source>
</evidence>
<evidence type="ECO:0000256" key="7">
    <source>
        <dbReference type="ARBA" id="ARBA00022946"/>
    </source>
</evidence>
<gene>
    <name evidence="15" type="primary">LOC106478675</name>
</gene>
<evidence type="ECO:0000256" key="3">
    <source>
        <dbReference type="ARBA" id="ARBA00022603"/>
    </source>
</evidence>
<feature type="binding site" evidence="11">
    <location>
        <position position="315"/>
    </location>
    <ligand>
        <name>S-adenosyl-L-methionine</name>
        <dbReference type="ChEBI" id="CHEBI:59789"/>
    </ligand>
</feature>
<feature type="region of interest" description="Disordered" evidence="12">
    <location>
        <begin position="129"/>
        <end position="173"/>
    </location>
</feature>
<evidence type="ECO:0000256" key="4">
    <source>
        <dbReference type="ARBA" id="ARBA00022679"/>
    </source>
</evidence>
<accession>A0ABM1S311</accession>
<keyword evidence="4 11" id="KW-0808">Transferase</keyword>
<dbReference type="InterPro" id="IPR023267">
    <property type="entry name" value="RCMT"/>
</dbReference>
<evidence type="ECO:0000256" key="9">
    <source>
        <dbReference type="ARBA" id="ARBA00042050"/>
    </source>
</evidence>
<dbReference type="PANTHER" id="PTHR22808">
    <property type="entry name" value="NCL1 YEAST -RELATED NOL1/NOP2/FMU SUN DOMAIN-CONTAINING"/>
    <property type="match status" value="1"/>
</dbReference>